<evidence type="ECO:0000313" key="1">
    <source>
        <dbReference type="EMBL" id="KAF2561069.1"/>
    </source>
</evidence>
<proteinExistence type="predicted"/>
<gene>
    <name evidence="1" type="ORF">F2Q70_00017117</name>
</gene>
<dbReference type="AlphaFoldDB" id="A0A8S9HSF8"/>
<name>A0A8S9HSF8_BRACR</name>
<reference evidence="1" key="1">
    <citation type="submission" date="2019-12" db="EMBL/GenBank/DDBJ databases">
        <title>Genome sequencing and annotation of Brassica cretica.</title>
        <authorList>
            <person name="Studholme D.J."/>
            <person name="Sarris P.F."/>
        </authorList>
    </citation>
    <scope>NUCLEOTIDE SEQUENCE</scope>
    <source>
        <strain evidence="1">PFS-102/07</strain>
        <tissue evidence="1">Leaf</tissue>
    </source>
</reference>
<sequence length="399" mass="45798">MILIFHSVKGFSDLEDFWDDLPVSRLKYNALDDFQFFRSGFDMQVFFRSGRLLGRLTCFSDVDLICRRLPGSLPDDFQEVQTCRLPGSRLDFLEVVWTSWKSSGLPGSRLGLPGSLLTKSPFHNRSERFGFKSDGFSDLEDFWDDLPVSRLKYNALDDFQEIFQEIFQTTSRKSSRRLPGLPGSLLTKSSSISSGVQACLCRGMIYNSFVCVAEQVVDAVCIRECTRRHAECWRPCGCKMPSWSEINLRTSLDRGKRKEDKLGEQVYRKGENHLRVFFGHAEANAEVSTMERQVWNTIMLDDGRWSLEGANETVDSRNQGAWTAVETVWEEPYIVTTEEKKLKPKEPGQGIVREYALKHEKSGNVLVQKVHISWGRRTFRDGRPDVDIAYLVGEKHIYV</sequence>
<dbReference type="EMBL" id="QGKY02001250">
    <property type="protein sequence ID" value="KAF2561069.1"/>
    <property type="molecule type" value="Genomic_DNA"/>
</dbReference>
<accession>A0A8S9HSF8</accession>
<comment type="caution">
    <text evidence="1">The sequence shown here is derived from an EMBL/GenBank/DDBJ whole genome shotgun (WGS) entry which is preliminary data.</text>
</comment>
<organism evidence="1">
    <name type="scientific">Brassica cretica</name>
    <name type="common">Mustard</name>
    <dbReference type="NCBI Taxonomy" id="69181"/>
    <lineage>
        <taxon>Eukaryota</taxon>
        <taxon>Viridiplantae</taxon>
        <taxon>Streptophyta</taxon>
        <taxon>Embryophyta</taxon>
        <taxon>Tracheophyta</taxon>
        <taxon>Spermatophyta</taxon>
        <taxon>Magnoliopsida</taxon>
        <taxon>eudicotyledons</taxon>
        <taxon>Gunneridae</taxon>
        <taxon>Pentapetalae</taxon>
        <taxon>rosids</taxon>
        <taxon>malvids</taxon>
        <taxon>Brassicales</taxon>
        <taxon>Brassicaceae</taxon>
        <taxon>Brassiceae</taxon>
        <taxon>Brassica</taxon>
    </lineage>
</organism>
<protein>
    <submittedName>
        <fullName evidence="1">Uncharacterized protein</fullName>
    </submittedName>
</protein>